<dbReference type="PANTHER" id="PTHR11461">
    <property type="entry name" value="SERINE PROTEASE INHIBITOR, SERPIN"/>
    <property type="match status" value="1"/>
</dbReference>
<sequence>MTTLPVANAKFAVEVFQSLTREHSCENVVFSPVNLTSGFGLLALGSGCEQAAEIEKVGAIKQQRFSLQYVFVSKWSTVTVPHGYIMLFLRDSKLSPSVQKFIYSLKCNHFEKAMKKIALFSLSGKIKNLLPKGSFDCLAQLLLVNALYFKGQWDVKFDKELTKEAPFYVHYADPVSVCICLGFLFLLCKILEIPYKDHEISLLILLPTDCSPEALEQLEDGLTHEHLLDWFCDLKPEDIDVSIPKFSLERNLEANHYVNLPELTDHEKADFSGATTTEHVALTQFIHDTSFEIDEEGGEPAEAPRCPRDRRPRRECAKFVANHPFLFFALHHCTQSLLVFGRFSKPE</sequence>
<dbReference type="Ensembl" id="ENSSMRT00000012807.1">
    <property type="protein sequence ID" value="ENSSMRP00000010998.1"/>
    <property type="gene ID" value="ENSSMRG00000008669.1"/>
</dbReference>
<dbReference type="SUPFAM" id="SSF56574">
    <property type="entry name" value="Serpins"/>
    <property type="match status" value="1"/>
</dbReference>
<dbReference type="Proteomes" id="UP000694421">
    <property type="component" value="Unplaced"/>
</dbReference>
<dbReference type="Gene3D" id="2.30.39.10">
    <property type="entry name" value="Alpha-1-antitrypsin, domain 1"/>
    <property type="match status" value="1"/>
</dbReference>
<dbReference type="SMART" id="SM00093">
    <property type="entry name" value="SERPIN"/>
    <property type="match status" value="1"/>
</dbReference>
<dbReference type="Pfam" id="PF00079">
    <property type="entry name" value="Serpin"/>
    <property type="match status" value="1"/>
</dbReference>
<dbReference type="AlphaFoldDB" id="A0A8D0BHK3"/>
<evidence type="ECO:0000259" key="2">
    <source>
        <dbReference type="SMART" id="SM00093"/>
    </source>
</evidence>
<dbReference type="Gene3D" id="3.30.497.10">
    <property type="entry name" value="Antithrombin, subunit I, domain 2"/>
    <property type="match status" value="2"/>
</dbReference>
<reference evidence="3" key="1">
    <citation type="submission" date="2025-08" db="UniProtKB">
        <authorList>
            <consortium name="Ensembl"/>
        </authorList>
    </citation>
    <scope>IDENTIFICATION</scope>
</reference>
<reference evidence="3" key="2">
    <citation type="submission" date="2025-09" db="UniProtKB">
        <authorList>
            <consortium name="Ensembl"/>
        </authorList>
    </citation>
    <scope>IDENTIFICATION</scope>
</reference>
<dbReference type="PANTHER" id="PTHR11461:SF186">
    <property type="entry name" value="SERPIN B4"/>
    <property type="match status" value="1"/>
</dbReference>
<dbReference type="InterPro" id="IPR023796">
    <property type="entry name" value="Serpin_dom"/>
</dbReference>
<dbReference type="GO" id="GO:0005615">
    <property type="term" value="C:extracellular space"/>
    <property type="evidence" value="ECO:0007669"/>
    <property type="project" value="InterPro"/>
</dbReference>
<dbReference type="InterPro" id="IPR042185">
    <property type="entry name" value="Serpin_sf_2"/>
</dbReference>
<evidence type="ECO:0000256" key="1">
    <source>
        <dbReference type="ARBA" id="ARBA00006426"/>
    </source>
</evidence>
<name>A0A8D0BHK3_SALMN</name>
<dbReference type="InterPro" id="IPR042178">
    <property type="entry name" value="Serpin_sf_1"/>
</dbReference>
<evidence type="ECO:0000313" key="3">
    <source>
        <dbReference type="Ensembl" id="ENSSMRP00000010998.1"/>
    </source>
</evidence>
<accession>A0A8D0BHK3</accession>
<proteinExistence type="inferred from homology"/>
<evidence type="ECO:0000313" key="4">
    <source>
        <dbReference type="Proteomes" id="UP000694421"/>
    </source>
</evidence>
<dbReference type="InterPro" id="IPR000215">
    <property type="entry name" value="Serpin_fam"/>
</dbReference>
<dbReference type="PROSITE" id="PS00284">
    <property type="entry name" value="SERPIN"/>
    <property type="match status" value="1"/>
</dbReference>
<comment type="similarity">
    <text evidence="1">Belongs to the serpin family. Ov-serpin subfamily.</text>
</comment>
<organism evidence="3 4">
    <name type="scientific">Salvator merianae</name>
    <name type="common">Argentine black and white tegu</name>
    <name type="synonym">Tupinambis merianae</name>
    <dbReference type="NCBI Taxonomy" id="96440"/>
    <lineage>
        <taxon>Eukaryota</taxon>
        <taxon>Metazoa</taxon>
        <taxon>Chordata</taxon>
        <taxon>Craniata</taxon>
        <taxon>Vertebrata</taxon>
        <taxon>Euteleostomi</taxon>
        <taxon>Lepidosauria</taxon>
        <taxon>Squamata</taxon>
        <taxon>Bifurcata</taxon>
        <taxon>Unidentata</taxon>
        <taxon>Episquamata</taxon>
        <taxon>Laterata</taxon>
        <taxon>Teiioidea</taxon>
        <taxon>Teiidae</taxon>
        <taxon>Salvator</taxon>
    </lineage>
</organism>
<dbReference type="InterPro" id="IPR036186">
    <property type="entry name" value="Serpin_sf"/>
</dbReference>
<protein>
    <recommendedName>
        <fullName evidence="2">Serpin domain-containing protein</fullName>
    </recommendedName>
</protein>
<dbReference type="GeneTree" id="ENSGT00940000154835"/>
<feature type="domain" description="Serpin" evidence="2">
    <location>
        <begin position="13"/>
        <end position="346"/>
    </location>
</feature>
<dbReference type="InterPro" id="IPR023795">
    <property type="entry name" value="Serpin_CS"/>
</dbReference>
<keyword evidence="4" id="KW-1185">Reference proteome</keyword>
<dbReference type="GO" id="GO:0004867">
    <property type="term" value="F:serine-type endopeptidase inhibitor activity"/>
    <property type="evidence" value="ECO:0007669"/>
    <property type="project" value="InterPro"/>
</dbReference>